<reference evidence="1" key="1">
    <citation type="submission" date="2024-02" db="EMBL/GenBank/DDBJ databases">
        <title>Metagenome Assembled Genome of Zalaria obscura JY119.</title>
        <authorList>
            <person name="Vighnesh L."/>
            <person name="Jagadeeshwari U."/>
            <person name="Venkata Ramana C."/>
            <person name="Sasikala C."/>
        </authorList>
    </citation>
    <scope>NUCLEOTIDE SEQUENCE</scope>
    <source>
        <strain evidence="1">JY119</strain>
    </source>
</reference>
<sequence length="369" mass="40662">MAETARSPSVVEATSKLRLPATCDPPSESNPPEKKVWIVFGATGHMGRSLVKAAVSHGDKVTAVGRTSENTMAQMEGWHESCLGLLCDVRVRETVDTVIKETIKHWGSVDIIANCTGYGVIGACEDQDLCDLRSQFETNFFGALNIIQLSLPYFRQRQSGRYLIFSSTAGALGVPGLGPYCATKYAVEGLIESLLYEIDAFGTKATLVAPGHLRLDEPTGLDEKATSIDRAADGCKPLQKYGHFFVKQPSESYLGPNAPAGHARRMVQWLNDRQPTSAVRSAELVWQLGHCRFPPLRLLLGSYAVDSIRDRLRSVIEEIEDWKHLSFPSAEEAAKAKDSKDQGQSDPYEDRDADQDVDVDDEQKQEDDE</sequence>
<comment type="caution">
    <text evidence="1">The sequence shown here is derived from an EMBL/GenBank/DDBJ whole genome shotgun (WGS) entry which is preliminary data.</text>
</comment>
<gene>
    <name evidence="1" type="primary">ADI1_1</name>
    <name evidence="1" type="ORF">M8818_002487</name>
</gene>
<name>A0ACC3SGM5_9PEZI</name>
<accession>A0ACC3SGM5</accession>
<evidence type="ECO:0000313" key="1">
    <source>
        <dbReference type="EMBL" id="KAK8213189.1"/>
    </source>
</evidence>
<evidence type="ECO:0000313" key="2">
    <source>
        <dbReference type="Proteomes" id="UP001320706"/>
    </source>
</evidence>
<organism evidence="1 2">
    <name type="scientific">Zalaria obscura</name>
    <dbReference type="NCBI Taxonomy" id="2024903"/>
    <lineage>
        <taxon>Eukaryota</taxon>
        <taxon>Fungi</taxon>
        <taxon>Dikarya</taxon>
        <taxon>Ascomycota</taxon>
        <taxon>Pezizomycotina</taxon>
        <taxon>Dothideomycetes</taxon>
        <taxon>Dothideomycetidae</taxon>
        <taxon>Dothideales</taxon>
        <taxon>Zalariaceae</taxon>
        <taxon>Zalaria</taxon>
    </lineage>
</organism>
<dbReference type="EMBL" id="JAMKPW020000011">
    <property type="protein sequence ID" value="KAK8213189.1"/>
    <property type="molecule type" value="Genomic_DNA"/>
</dbReference>
<keyword evidence="1" id="KW-0560">Oxidoreductase</keyword>
<keyword evidence="2" id="KW-1185">Reference proteome</keyword>
<dbReference type="Proteomes" id="UP001320706">
    <property type="component" value="Unassembled WGS sequence"/>
</dbReference>
<keyword evidence="1" id="KW-0223">Dioxygenase</keyword>
<proteinExistence type="predicted"/>
<protein>
    <submittedName>
        <fullName evidence="1">1,2-dihydroxy-3-keto-5-methylthiopentene dioxygenase</fullName>
    </submittedName>
</protein>